<name>K1RFJ8_MAGGI</name>
<reference evidence="1" key="1">
    <citation type="journal article" date="2012" name="Nature">
        <title>The oyster genome reveals stress adaptation and complexity of shell formation.</title>
        <authorList>
            <person name="Zhang G."/>
            <person name="Fang X."/>
            <person name="Guo X."/>
            <person name="Li L."/>
            <person name="Luo R."/>
            <person name="Xu F."/>
            <person name="Yang P."/>
            <person name="Zhang L."/>
            <person name="Wang X."/>
            <person name="Qi H."/>
            <person name="Xiong Z."/>
            <person name="Que H."/>
            <person name="Xie Y."/>
            <person name="Holland P.W."/>
            <person name="Paps J."/>
            <person name="Zhu Y."/>
            <person name="Wu F."/>
            <person name="Chen Y."/>
            <person name="Wang J."/>
            <person name="Peng C."/>
            <person name="Meng J."/>
            <person name="Yang L."/>
            <person name="Liu J."/>
            <person name="Wen B."/>
            <person name="Zhang N."/>
            <person name="Huang Z."/>
            <person name="Zhu Q."/>
            <person name="Feng Y."/>
            <person name="Mount A."/>
            <person name="Hedgecock D."/>
            <person name="Xu Z."/>
            <person name="Liu Y."/>
            <person name="Domazet-Loso T."/>
            <person name="Du Y."/>
            <person name="Sun X."/>
            <person name="Zhang S."/>
            <person name="Liu B."/>
            <person name="Cheng P."/>
            <person name="Jiang X."/>
            <person name="Li J."/>
            <person name="Fan D."/>
            <person name="Wang W."/>
            <person name="Fu W."/>
            <person name="Wang T."/>
            <person name="Wang B."/>
            <person name="Zhang J."/>
            <person name="Peng Z."/>
            <person name="Li Y."/>
            <person name="Li N."/>
            <person name="Wang J."/>
            <person name="Chen M."/>
            <person name="He Y."/>
            <person name="Tan F."/>
            <person name="Song X."/>
            <person name="Zheng Q."/>
            <person name="Huang R."/>
            <person name="Yang H."/>
            <person name="Du X."/>
            <person name="Chen L."/>
            <person name="Yang M."/>
            <person name="Gaffney P.M."/>
            <person name="Wang S."/>
            <person name="Luo L."/>
            <person name="She Z."/>
            <person name="Ming Y."/>
            <person name="Huang W."/>
            <person name="Zhang S."/>
            <person name="Huang B."/>
            <person name="Zhang Y."/>
            <person name="Qu T."/>
            <person name="Ni P."/>
            <person name="Miao G."/>
            <person name="Wang J."/>
            <person name="Wang Q."/>
            <person name="Steinberg C.E."/>
            <person name="Wang H."/>
            <person name="Li N."/>
            <person name="Qian L."/>
            <person name="Zhang G."/>
            <person name="Li Y."/>
            <person name="Yang H."/>
            <person name="Liu X."/>
            <person name="Wang J."/>
            <person name="Yin Y."/>
            <person name="Wang J."/>
        </authorList>
    </citation>
    <scope>NUCLEOTIDE SEQUENCE [LARGE SCALE GENOMIC DNA]</scope>
    <source>
        <strain evidence="1">05x7-T-G4-1.051#20</strain>
    </source>
</reference>
<accession>K1RFJ8</accession>
<dbReference type="InParanoid" id="K1RFJ8"/>
<dbReference type="HOGENOM" id="CLU_2212480_0_0_1"/>
<dbReference type="EMBL" id="JH821652">
    <property type="protein sequence ID" value="EKC42494.1"/>
    <property type="molecule type" value="Genomic_DNA"/>
</dbReference>
<dbReference type="AlphaFoldDB" id="K1RFJ8"/>
<organism evidence="1">
    <name type="scientific">Magallana gigas</name>
    <name type="common">Pacific oyster</name>
    <name type="synonym">Crassostrea gigas</name>
    <dbReference type="NCBI Taxonomy" id="29159"/>
    <lineage>
        <taxon>Eukaryota</taxon>
        <taxon>Metazoa</taxon>
        <taxon>Spiralia</taxon>
        <taxon>Lophotrochozoa</taxon>
        <taxon>Mollusca</taxon>
        <taxon>Bivalvia</taxon>
        <taxon>Autobranchia</taxon>
        <taxon>Pteriomorphia</taxon>
        <taxon>Ostreida</taxon>
        <taxon>Ostreoidea</taxon>
        <taxon>Ostreidae</taxon>
        <taxon>Magallana</taxon>
    </lineage>
</organism>
<proteinExistence type="predicted"/>
<evidence type="ECO:0000313" key="1">
    <source>
        <dbReference type="EMBL" id="EKC42494.1"/>
    </source>
</evidence>
<protein>
    <submittedName>
        <fullName evidence="1">Uncharacterized protein</fullName>
    </submittedName>
</protein>
<gene>
    <name evidence="1" type="ORF">CGI_10023157</name>
</gene>
<sequence length="107" mass="12284">MNVRDVRLSGSKEDVDNHIRNELDHHLELSVRRSAETGLKGAQAKERTQELYGQVAEVQQLIAGNVKIMHEAKENIESLKKNIKDVKEYHLIKFNYTNVNWGSLISD</sequence>